<comment type="similarity">
    <text evidence="5">Belongs to the archaeal Rpo6/eukaryotic RPB6 RNA polymerase subunit family.</text>
</comment>
<dbReference type="GO" id="GO:0006366">
    <property type="term" value="P:transcription by RNA polymerase II"/>
    <property type="evidence" value="ECO:0007669"/>
    <property type="project" value="TreeGrafter"/>
</dbReference>
<reference evidence="8 9" key="2">
    <citation type="submission" date="2018-11" db="EMBL/GenBank/DDBJ databases">
        <authorList>
            <consortium name="Pathogen Informatics"/>
        </authorList>
    </citation>
    <scope>NUCLEOTIDE SEQUENCE [LARGE SCALE GENOMIC DNA]</scope>
</reference>
<dbReference type="OrthoDB" id="259769at2759"/>
<dbReference type="AlphaFoldDB" id="A0A0R3T6A7"/>
<evidence type="ECO:0000313" key="8">
    <source>
        <dbReference type="EMBL" id="VDN98453.1"/>
    </source>
</evidence>
<keyword evidence="4" id="KW-0539">Nucleus</keyword>
<dbReference type="InterPro" id="IPR028363">
    <property type="entry name" value="RPB6"/>
</dbReference>
<feature type="compositionally biased region" description="Acidic residues" evidence="7">
    <location>
        <begin position="1"/>
        <end position="25"/>
    </location>
</feature>
<dbReference type="NCBIfam" id="NF002207">
    <property type="entry name" value="PRK01099.1-2"/>
    <property type="match status" value="1"/>
</dbReference>
<evidence type="ECO:0000256" key="7">
    <source>
        <dbReference type="SAM" id="MobiDB-lite"/>
    </source>
</evidence>
<dbReference type="GO" id="GO:0005665">
    <property type="term" value="C:RNA polymerase II, core complex"/>
    <property type="evidence" value="ECO:0007669"/>
    <property type="project" value="InterPro"/>
</dbReference>
<dbReference type="GO" id="GO:0042797">
    <property type="term" value="P:tRNA transcription by RNA polymerase III"/>
    <property type="evidence" value="ECO:0007669"/>
    <property type="project" value="TreeGrafter"/>
</dbReference>
<dbReference type="PIRSF" id="PIRSF000778">
    <property type="entry name" value="RpoK/RPB6"/>
    <property type="match status" value="1"/>
</dbReference>
<dbReference type="PANTHER" id="PTHR47227">
    <property type="entry name" value="DNA-DIRECTED RNA POLYMERASE SUBUNIT K"/>
    <property type="match status" value="1"/>
</dbReference>
<comment type="subcellular location">
    <subcellularLocation>
        <location evidence="1">Nucleus</location>
    </subcellularLocation>
</comment>
<dbReference type="InterPro" id="IPR036161">
    <property type="entry name" value="RPB6/omega-like_sf"/>
</dbReference>
<evidence type="ECO:0000256" key="1">
    <source>
        <dbReference type="ARBA" id="ARBA00004123"/>
    </source>
</evidence>
<evidence type="ECO:0000256" key="2">
    <source>
        <dbReference type="ARBA" id="ARBA00022478"/>
    </source>
</evidence>
<keyword evidence="2" id="KW-0240">DNA-directed RNA polymerase</keyword>
<dbReference type="InterPro" id="IPR006110">
    <property type="entry name" value="Pol_omega/Rpo6/RPB6"/>
</dbReference>
<dbReference type="SUPFAM" id="SSF63562">
    <property type="entry name" value="RPB6/omega subunit-like"/>
    <property type="match status" value="1"/>
</dbReference>
<gene>
    <name evidence="8" type="ORF">HNAJ_LOCUS2594</name>
</gene>
<dbReference type="PIRSF" id="PIRSF500154">
    <property type="entry name" value="RPB6"/>
    <property type="match status" value="1"/>
</dbReference>
<dbReference type="Gene3D" id="3.90.940.10">
    <property type="match status" value="1"/>
</dbReference>
<dbReference type="GO" id="GO:0003899">
    <property type="term" value="F:DNA-directed RNA polymerase activity"/>
    <property type="evidence" value="ECO:0007669"/>
    <property type="project" value="InterPro"/>
</dbReference>
<dbReference type="InterPro" id="IPR006111">
    <property type="entry name" value="Rpo6/Rpb6"/>
</dbReference>
<dbReference type="GO" id="GO:0005736">
    <property type="term" value="C:RNA polymerase I complex"/>
    <property type="evidence" value="ECO:0007669"/>
    <property type="project" value="TreeGrafter"/>
</dbReference>
<dbReference type="Pfam" id="PF01192">
    <property type="entry name" value="RNA_pol_Rpb6"/>
    <property type="match status" value="1"/>
</dbReference>
<sequence>MADDDYDGGDFDVDDEPFEEPPEAETEAKGDVMYVTSGEPPRVQQGLNIQPKGPVDKSKRITTPYLTKYERARVLGARALQLSMSAPVMVELSGERDPLKIAEKELRANKIPIIIRRYLPDGSFEDWNLDELILVE</sequence>
<feature type="region of interest" description="Disordered" evidence="7">
    <location>
        <begin position="40"/>
        <end position="59"/>
    </location>
</feature>
<proteinExistence type="inferred from homology"/>
<dbReference type="HAMAP" id="MF_00192">
    <property type="entry name" value="RNApol_arch_Rpo6"/>
    <property type="match status" value="1"/>
</dbReference>
<evidence type="ECO:0000256" key="5">
    <source>
        <dbReference type="ARBA" id="ARBA00025773"/>
    </source>
</evidence>
<evidence type="ECO:0000256" key="4">
    <source>
        <dbReference type="ARBA" id="ARBA00023242"/>
    </source>
</evidence>
<keyword evidence="9" id="KW-1185">Reference proteome</keyword>
<accession>A0A0R3T6A7</accession>
<keyword evidence="3" id="KW-0804">Transcription</keyword>
<dbReference type="PANTHER" id="PTHR47227:SF5">
    <property type="entry name" value="DNA-DIRECTED RNA POLYMERASES I, II, AND III SUBUNIT RPABC2"/>
    <property type="match status" value="1"/>
</dbReference>
<protein>
    <recommendedName>
        <fullName evidence="6">RPB6 homolog</fullName>
    </recommendedName>
</protein>
<feature type="region of interest" description="Disordered" evidence="7">
    <location>
        <begin position="1"/>
        <end position="29"/>
    </location>
</feature>
<dbReference type="NCBIfam" id="NF002208">
    <property type="entry name" value="PRK01099.1-3"/>
    <property type="match status" value="1"/>
</dbReference>
<name>A0A0R3T6A7_RODNA</name>
<dbReference type="GO" id="GO:0006360">
    <property type="term" value="P:transcription by RNA polymerase I"/>
    <property type="evidence" value="ECO:0007669"/>
    <property type="project" value="TreeGrafter"/>
</dbReference>
<evidence type="ECO:0000313" key="9">
    <source>
        <dbReference type="Proteomes" id="UP000278807"/>
    </source>
</evidence>
<dbReference type="WBParaSite" id="HNAJ_0000259501-mRNA-1">
    <property type="protein sequence ID" value="HNAJ_0000259501-mRNA-1"/>
    <property type="gene ID" value="HNAJ_0000259501"/>
</dbReference>
<dbReference type="InterPro" id="IPR020708">
    <property type="entry name" value="DNA-dir_RNA_polK_14-18kDa_CS"/>
</dbReference>
<dbReference type="STRING" id="102285.A0A0R3T6A7"/>
<evidence type="ECO:0000313" key="10">
    <source>
        <dbReference type="WBParaSite" id="HNAJ_0000259501-mRNA-1"/>
    </source>
</evidence>
<dbReference type="Proteomes" id="UP000278807">
    <property type="component" value="Unassembled WGS sequence"/>
</dbReference>
<dbReference type="GO" id="GO:0003677">
    <property type="term" value="F:DNA binding"/>
    <property type="evidence" value="ECO:0007669"/>
    <property type="project" value="InterPro"/>
</dbReference>
<dbReference type="EMBL" id="UZAE01001302">
    <property type="protein sequence ID" value="VDN98453.1"/>
    <property type="molecule type" value="Genomic_DNA"/>
</dbReference>
<dbReference type="GO" id="GO:0005666">
    <property type="term" value="C:RNA polymerase III complex"/>
    <property type="evidence" value="ECO:0007669"/>
    <property type="project" value="TreeGrafter"/>
</dbReference>
<dbReference type="PROSITE" id="PS01111">
    <property type="entry name" value="RNA_POL_K_14KD"/>
    <property type="match status" value="1"/>
</dbReference>
<evidence type="ECO:0000256" key="6">
    <source>
        <dbReference type="ARBA" id="ARBA00030456"/>
    </source>
</evidence>
<organism evidence="10">
    <name type="scientific">Rodentolepis nana</name>
    <name type="common">Dwarf tapeworm</name>
    <name type="synonym">Hymenolepis nana</name>
    <dbReference type="NCBI Taxonomy" id="102285"/>
    <lineage>
        <taxon>Eukaryota</taxon>
        <taxon>Metazoa</taxon>
        <taxon>Spiralia</taxon>
        <taxon>Lophotrochozoa</taxon>
        <taxon>Platyhelminthes</taxon>
        <taxon>Cestoda</taxon>
        <taxon>Eucestoda</taxon>
        <taxon>Cyclophyllidea</taxon>
        <taxon>Hymenolepididae</taxon>
        <taxon>Rodentolepis</taxon>
    </lineage>
</organism>
<reference evidence="10" key="1">
    <citation type="submission" date="2017-02" db="UniProtKB">
        <authorList>
            <consortium name="WormBaseParasite"/>
        </authorList>
    </citation>
    <scope>IDENTIFICATION</scope>
</reference>
<evidence type="ECO:0000256" key="3">
    <source>
        <dbReference type="ARBA" id="ARBA00023163"/>
    </source>
</evidence>
<dbReference type="SMART" id="SM01409">
    <property type="entry name" value="RNA_pol_Rpb6"/>
    <property type="match status" value="1"/>
</dbReference>